<dbReference type="AlphaFoldDB" id="T1JFD8"/>
<keyword evidence="2" id="KW-1185">Reference proteome</keyword>
<evidence type="ECO:0000313" key="2">
    <source>
        <dbReference type="Proteomes" id="UP000014500"/>
    </source>
</evidence>
<evidence type="ECO:0000313" key="1">
    <source>
        <dbReference type="EnsemblMetazoa" id="SMAR012552-PA"/>
    </source>
</evidence>
<organism evidence="1 2">
    <name type="scientific">Strigamia maritima</name>
    <name type="common">European centipede</name>
    <name type="synonym">Geophilus maritimus</name>
    <dbReference type="NCBI Taxonomy" id="126957"/>
    <lineage>
        <taxon>Eukaryota</taxon>
        <taxon>Metazoa</taxon>
        <taxon>Ecdysozoa</taxon>
        <taxon>Arthropoda</taxon>
        <taxon>Myriapoda</taxon>
        <taxon>Chilopoda</taxon>
        <taxon>Pleurostigmophora</taxon>
        <taxon>Geophilomorpha</taxon>
        <taxon>Linotaeniidae</taxon>
        <taxon>Strigamia</taxon>
    </lineage>
</organism>
<protein>
    <submittedName>
        <fullName evidence="1">Uncharacterized protein</fullName>
    </submittedName>
</protein>
<reference evidence="1" key="2">
    <citation type="submission" date="2015-02" db="UniProtKB">
        <authorList>
            <consortium name="EnsemblMetazoa"/>
        </authorList>
    </citation>
    <scope>IDENTIFICATION</scope>
</reference>
<dbReference type="EnsemblMetazoa" id="SMAR012552-RA">
    <property type="protein sequence ID" value="SMAR012552-PA"/>
    <property type="gene ID" value="SMAR012552"/>
</dbReference>
<dbReference type="PhylomeDB" id="T1JFD8"/>
<dbReference type="STRING" id="126957.T1JFD8"/>
<dbReference type="EMBL" id="JH432154">
    <property type="status" value="NOT_ANNOTATED_CDS"/>
    <property type="molecule type" value="Genomic_DNA"/>
</dbReference>
<accession>T1JFD8</accession>
<sequence length="125" mass="14180">MTMKARLKIEGTREEAFEALTAAQVRQKRAFDQHRGPNKRFNKGDIVAVRRKAIAIQGQAGKLSTLYRGPLQIGEKISDTLYVVESFETPPKYQVTAPIDQIKRWEIAEDVGSDEEWCESENSIV</sequence>
<proteinExistence type="predicted"/>
<name>T1JFD8_STRMM</name>
<reference evidence="2" key="1">
    <citation type="submission" date="2011-05" db="EMBL/GenBank/DDBJ databases">
        <authorList>
            <person name="Richards S.R."/>
            <person name="Qu J."/>
            <person name="Jiang H."/>
            <person name="Jhangiani S.N."/>
            <person name="Agravi P."/>
            <person name="Goodspeed R."/>
            <person name="Gross S."/>
            <person name="Mandapat C."/>
            <person name="Jackson L."/>
            <person name="Mathew T."/>
            <person name="Pu L."/>
            <person name="Thornton R."/>
            <person name="Saada N."/>
            <person name="Wilczek-Boney K.B."/>
            <person name="Lee S."/>
            <person name="Kovar C."/>
            <person name="Wu Y."/>
            <person name="Scherer S.E."/>
            <person name="Worley K.C."/>
            <person name="Muzny D.M."/>
            <person name="Gibbs R."/>
        </authorList>
    </citation>
    <scope>NUCLEOTIDE SEQUENCE</scope>
    <source>
        <strain evidence="2">Brora</strain>
    </source>
</reference>
<dbReference type="HOGENOM" id="CLU_147621_0_0_1"/>
<dbReference type="Proteomes" id="UP000014500">
    <property type="component" value="Unassembled WGS sequence"/>
</dbReference>